<dbReference type="InterPro" id="IPR036388">
    <property type="entry name" value="WH-like_DNA-bd_sf"/>
</dbReference>
<dbReference type="GO" id="GO:0005829">
    <property type="term" value="C:cytosol"/>
    <property type="evidence" value="ECO:0007669"/>
    <property type="project" value="TreeGrafter"/>
</dbReference>
<reference evidence="12 13" key="1">
    <citation type="submission" date="2010-08" db="EMBL/GenBank/DDBJ databases">
        <authorList>
            <consortium name="US DOE Joint Genome Institute (JGI-PGF)"/>
            <person name="Lucas S."/>
            <person name="Copeland A."/>
            <person name="Lapidus A."/>
            <person name="Cheng J.-F."/>
            <person name="Bruce D."/>
            <person name="Goodwin L."/>
            <person name="Pitluck S."/>
            <person name="Land M.L."/>
            <person name="Hauser L."/>
            <person name="Chang Y.-J."/>
            <person name="Anderson I.J."/>
            <person name="Johnson E."/>
            <person name="Mulhopadhyay B."/>
            <person name="Kyrpides N."/>
            <person name="Woyke T.J."/>
        </authorList>
    </citation>
    <scope>NUCLEOTIDE SEQUENCE [LARGE SCALE GENOMIC DNA]</scope>
    <source>
        <strain evidence="12 13">6</strain>
    </source>
</reference>
<dbReference type="SUPFAM" id="SSF46894">
    <property type="entry name" value="C-terminal effector domain of the bipartite response regulators"/>
    <property type="match status" value="1"/>
</dbReference>
<gene>
    <name evidence="12" type="ORF">EubceDRAFT1_1897</name>
</gene>
<dbReference type="SUPFAM" id="SSF52172">
    <property type="entry name" value="CheY-like"/>
    <property type="match status" value="1"/>
</dbReference>
<dbReference type="InterPro" id="IPR011006">
    <property type="entry name" value="CheY-like_superfamily"/>
</dbReference>
<dbReference type="GO" id="GO:0032993">
    <property type="term" value="C:protein-DNA complex"/>
    <property type="evidence" value="ECO:0007669"/>
    <property type="project" value="TreeGrafter"/>
</dbReference>
<evidence type="ECO:0000256" key="2">
    <source>
        <dbReference type="ARBA" id="ARBA00022553"/>
    </source>
</evidence>
<organism evidence="12 13">
    <name type="scientific">Eubacterium cellulosolvens (strain ATCC 43171 / JCM 9499 / 6)</name>
    <name type="common">Cillobacterium cellulosolvens</name>
    <dbReference type="NCBI Taxonomy" id="633697"/>
    <lineage>
        <taxon>Bacteria</taxon>
        <taxon>Bacillati</taxon>
        <taxon>Bacillota</taxon>
        <taxon>Clostridia</taxon>
        <taxon>Eubacteriales</taxon>
        <taxon>Eubacteriaceae</taxon>
        <taxon>Eubacterium</taxon>
    </lineage>
</organism>
<proteinExistence type="predicted"/>
<dbReference type="Proteomes" id="UP000005753">
    <property type="component" value="Chromosome"/>
</dbReference>
<dbReference type="InterPro" id="IPR001789">
    <property type="entry name" value="Sig_transdc_resp-reg_receiver"/>
</dbReference>
<comment type="function">
    <text evidence="7">May play the central regulatory role in sporulation. It may be an element of the effector pathway responsible for the activation of sporulation genes in response to nutritional stress. Spo0A may act in concert with spo0H (a sigma factor) to control the expression of some genes that are critical to the sporulation process.</text>
</comment>
<dbReference type="GO" id="GO:0006355">
    <property type="term" value="P:regulation of DNA-templated transcription"/>
    <property type="evidence" value="ECO:0007669"/>
    <property type="project" value="InterPro"/>
</dbReference>
<keyword evidence="6" id="KW-0804">Transcription</keyword>
<dbReference type="SMART" id="SM00862">
    <property type="entry name" value="Trans_reg_C"/>
    <property type="match status" value="1"/>
</dbReference>
<name>I5AV49_EUBC6</name>
<evidence type="ECO:0000256" key="9">
    <source>
        <dbReference type="PROSITE-ProRule" id="PRU01091"/>
    </source>
</evidence>
<dbReference type="STRING" id="633697.EubceDRAFT1_1897"/>
<dbReference type="InterPro" id="IPR001867">
    <property type="entry name" value="OmpR/PhoB-type_DNA-bd"/>
</dbReference>
<evidence type="ECO:0000256" key="3">
    <source>
        <dbReference type="ARBA" id="ARBA00023012"/>
    </source>
</evidence>
<keyword evidence="13" id="KW-1185">Reference proteome</keyword>
<dbReference type="EMBL" id="CM001487">
    <property type="protein sequence ID" value="EIM57672.1"/>
    <property type="molecule type" value="Genomic_DNA"/>
</dbReference>
<dbReference type="AlphaFoldDB" id="I5AV49"/>
<dbReference type="Pfam" id="PF00486">
    <property type="entry name" value="Trans_reg_C"/>
    <property type="match status" value="1"/>
</dbReference>
<dbReference type="OrthoDB" id="1646152at2"/>
<evidence type="ECO:0000259" key="10">
    <source>
        <dbReference type="PROSITE" id="PS50110"/>
    </source>
</evidence>
<dbReference type="InterPro" id="IPR016032">
    <property type="entry name" value="Sig_transdc_resp-reg_C-effctor"/>
</dbReference>
<dbReference type="PANTHER" id="PTHR48111">
    <property type="entry name" value="REGULATOR OF RPOS"/>
    <property type="match status" value="1"/>
</dbReference>
<evidence type="ECO:0000256" key="8">
    <source>
        <dbReference type="PROSITE-ProRule" id="PRU00169"/>
    </source>
</evidence>
<sequence length="243" mass="28303">MSVEERDENFRILLIDDDTEIIELNNAFAKTSCRVMTLTDSQMAVDAVEQFQPDCVVLDVKEPEKDGVSACRKIRDFSDVPVLFLTEKAPEEEKIMGFHAGADDYIEKPCSFSELYMRIMANVRWYRKTQQLEQKQKEAGKLTISVPPLVAELDRRMITCDGQEVQLSNREYELLLYLMQNTEKPVSFEDIGTKLFGIYQESDRQSLMVYISRLRKKLAVYTGRNNLIETVWGKGYRLNRRMR</sequence>
<evidence type="ECO:0000256" key="6">
    <source>
        <dbReference type="ARBA" id="ARBA00023163"/>
    </source>
</evidence>
<keyword evidence="5 9" id="KW-0238">DNA-binding</keyword>
<protein>
    <recommendedName>
        <fullName evidence="1">Stage 0 sporulation protein A homolog</fullName>
    </recommendedName>
</protein>
<dbReference type="Gene3D" id="3.40.50.2300">
    <property type="match status" value="1"/>
</dbReference>
<evidence type="ECO:0000259" key="11">
    <source>
        <dbReference type="PROSITE" id="PS51755"/>
    </source>
</evidence>
<feature type="domain" description="Response regulatory" evidence="10">
    <location>
        <begin position="11"/>
        <end position="123"/>
    </location>
</feature>
<dbReference type="PROSITE" id="PS50110">
    <property type="entry name" value="RESPONSE_REGULATORY"/>
    <property type="match status" value="1"/>
</dbReference>
<feature type="modified residue" description="4-aspartylphosphate" evidence="8">
    <location>
        <position position="59"/>
    </location>
</feature>
<dbReference type="PROSITE" id="PS51755">
    <property type="entry name" value="OMPR_PHOB"/>
    <property type="match status" value="1"/>
</dbReference>
<dbReference type="CDD" id="cd00383">
    <property type="entry name" value="trans_reg_C"/>
    <property type="match status" value="1"/>
</dbReference>
<evidence type="ECO:0000256" key="1">
    <source>
        <dbReference type="ARBA" id="ARBA00018672"/>
    </source>
</evidence>
<accession>I5AV49</accession>
<dbReference type="Gene3D" id="1.10.10.10">
    <property type="entry name" value="Winged helix-like DNA-binding domain superfamily/Winged helix DNA-binding domain"/>
    <property type="match status" value="1"/>
</dbReference>
<keyword evidence="2 8" id="KW-0597">Phosphoprotein</keyword>
<feature type="DNA-binding region" description="OmpR/PhoB-type" evidence="9">
    <location>
        <begin position="141"/>
        <end position="240"/>
    </location>
</feature>
<dbReference type="eggNOG" id="COG0745">
    <property type="taxonomic scope" value="Bacteria"/>
</dbReference>
<evidence type="ECO:0000256" key="4">
    <source>
        <dbReference type="ARBA" id="ARBA00023015"/>
    </source>
</evidence>
<dbReference type="GO" id="GO:0000156">
    <property type="term" value="F:phosphorelay response regulator activity"/>
    <property type="evidence" value="ECO:0007669"/>
    <property type="project" value="TreeGrafter"/>
</dbReference>
<dbReference type="CDD" id="cd17574">
    <property type="entry name" value="REC_OmpR"/>
    <property type="match status" value="1"/>
</dbReference>
<feature type="domain" description="OmpR/PhoB-type" evidence="11">
    <location>
        <begin position="141"/>
        <end position="240"/>
    </location>
</feature>
<dbReference type="PANTHER" id="PTHR48111:SF1">
    <property type="entry name" value="TWO-COMPONENT RESPONSE REGULATOR ORR33"/>
    <property type="match status" value="1"/>
</dbReference>
<evidence type="ECO:0000256" key="5">
    <source>
        <dbReference type="ARBA" id="ARBA00023125"/>
    </source>
</evidence>
<keyword evidence="3" id="KW-0902">Two-component regulatory system</keyword>
<dbReference type="GO" id="GO:0000976">
    <property type="term" value="F:transcription cis-regulatory region binding"/>
    <property type="evidence" value="ECO:0007669"/>
    <property type="project" value="TreeGrafter"/>
</dbReference>
<dbReference type="InterPro" id="IPR039420">
    <property type="entry name" value="WalR-like"/>
</dbReference>
<dbReference type="HOGENOM" id="CLU_000445_30_4_9"/>
<evidence type="ECO:0000256" key="7">
    <source>
        <dbReference type="ARBA" id="ARBA00024867"/>
    </source>
</evidence>
<dbReference type="SMART" id="SM00448">
    <property type="entry name" value="REC"/>
    <property type="match status" value="1"/>
</dbReference>
<evidence type="ECO:0000313" key="12">
    <source>
        <dbReference type="EMBL" id="EIM57672.1"/>
    </source>
</evidence>
<dbReference type="Pfam" id="PF00072">
    <property type="entry name" value="Response_reg"/>
    <property type="match status" value="1"/>
</dbReference>
<reference evidence="12 13" key="2">
    <citation type="submission" date="2012-02" db="EMBL/GenBank/DDBJ databases">
        <title>Improved High-Quality Draft sequence of Eubacterium cellulosolvens 6.</title>
        <authorList>
            <consortium name="US DOE Joint Genome Institute"/>
            <person name="Lucas S."/>
            <person name="Han J."/>
            <person name="Lapidus A."/>
            <person name="Cheng J.-F."/>
            <person name="Goodwin L."/>
            <person name="Pitluck S."/>
            <person name="Peters L."/>
            <person name="Mikhailova N."/>
            <person name="Gu W."/>
            <person name="Detter J.C."/>
            <person name="Han C."/>
            <person name="Tapia R."/>
            <person name="Land M."/>
            <person name="Hauser L."/>
            <person name="Kyrpides N."/>
            <person name="Ivanova N."/>
            <person name="Pagani I."/>
            <person name="Johnson E."/>
            <person name="Mukhopadhyay B."/>
            <person name="Anderson I."/>
            <person name="Woyke T."/>
        </authorList>
    </citation>
    <scope>NUCLEOTIDE SEQUENCE [LARGE SCALE GENOMIC DNA]</scope>
    <source>
        <strain evidence="12 13">6</strain>
    </source>
</reference>
<keyword evidence="4" id="KW-0805">Transcription regulation</keyword>
<evidence type="ECO:0000313" key="13">
    <source>
        <dbReference type="Proteomes" id="UP000005753"/>
    </source>
</evidence>